<feature type="compositionally biased region" description="Polar residues" evidence="1">
    <location>
        <begin position="364"/>
        <end position="385"/>
    </location>
</feature>
<feature type="region of interest" description="Disordered" evidence="1">
    <location>
        <begin position="317"/>
        <end position="352"/>
    </location>
</feature>
<feature type="region of interest" description="Disordered" evidence="1">
    <location>
        <begin position="224"/>
        <end position="271"/>
    </location>
</feature>
<keyword evidence="3" id="KW-1185">Reference proteome</keyword>
<evidence type="ECO:0008006" key="4">
    <source>
        <dbReference type="Google" id="ProtNLM"/>
    </source>
</evidence>
<feature type="compositionally biased region" description="Polar residues" evidence="1">
    <location>
        <begin position="322"/>
        <end position="337"/>
    </location>
</feature>
<dbReference type="AlphaFoldDB" id="A0A443RFC9"/>
<feature type="compositionally biased region" description="Low complexity" evidence="1">
    <location>
        <begin position="581"/>
        <end position="591"/>
    </location>
</feature>
<dbReference type="SUPFAM" id="SSF50494">
    <property type="entry name" value="Trypsin-like serine proteases"/>
    <property type="match status" value="1"/>
</dbReference>
<evidence type="ECO:0000256" key="1">
    <source>
        <dbReference type="SAM" id="MobiDB-lite"/>
    </source>
</evidence>
<proteinExistence type="predicted"/>
<feature type="compositionally biased region" description="Polar residues" evidence="1">
    <location>
        <begin position="483"/>
        <end position="494"/>
    </location>
</feature>
<dbReference type="InterPro" id="IPR009003">
    <property type="entry name" value="Peptidase_S1_PA"/>
</dbReference>
<evidence type="ECO:0000313" key="3">
    <source>
        <dbReference type="Proteomes" id="UP000285301"/>
    </source>
</evidence>
<protein>
    <recommendedName>
        <fullName evidence="4">Peptidase S1 domain-containing protein</fullName>
    </recommendedName>
</protein>
<dbReference type="Proteomes" id="UP000285301">
    <property type="component" value="Unassembled WGS sequence"/>
</dbReference>
<dbReference type="STRING" id="1965070.A0A443RFC9"/>
<dbReference type="InterPro" id="IPR043504">
    <property type="entry name" value="Peptidase_S1_PA_chymotrypsin"/>
</dbReference>
<feature type="region of interest" description="Disordered" evidence="1">
    <location>
        <begin position="364"/>
        <end position="591"/>
    </location>
</feature>
<feature type="compositionally biased region" description="Polar residues" evidence="1">
    <location>
        <begin position="85"/>
        <end position="129"/>
    </location>
</feature>
<comment type="caution">
    <text evidence="2">The sequence shown here is derived from an EMBL/GenBank/DDBJ whole genome shotgun (WGS) entry which is preliminary data.</text>
</comment>
<accession>A0A443RFC9</accession>
<feature type="compositionally biased region" description="Polar residues" evidence="1">
    <location>
        <begin position="566"/>
        <end position="575"/>
    </location>
</feature>
<sequence>MWAEEAFNYFLFLSLKFANDKSQCINQIHKCVLDATLKIGTKAQNDIKEKFYSCGCCFCHCCNQDYASNHHCQQPQQVERPPSVCTPSQPTVEVSTEHPSTPTTNFRPSSTISPTTPIVKTTISDTSSQIKDETTKSCGKKEESTTTQTTPITSEAIRTTEQAQALTHQSTVASTTSKRQVSSNAGMTETIVDHESITTQESLPPIVSTKQSTPNEEIQTTTTLTITSTKKSSKESPITTSTKSFESTLSGGTSTSTMGEETTSKRQVSSNAGMTETIVDHESIATQESLPPIVSTKQSTPNEDIQTITTLTITSTKKSSTEAPITTSTKSFESTLNGGTSTSTMGEETTQASTTQDYKNLSTEQIKTQPSFPSNYETSATSTVAHTEKSRETVTMTESKTTKEFLKQEPTTQKSSTITEFSTQTEKQFSTSEVEMTSENEDSTAESTMPEVSSKSKEESEEETEAFPSSSISSNSNEETISDVTSEGLQNAPISRSRVKEISSSTISIENTTFDQSTWPKQSSNTSEQPEQSTISTENPGESFNENEDEDGSNETPKMSSEDLGTPSTNEQTTVIEGAKSSESTNVSNSENSRKPIFIFVPLSEVPTTTVPSTTKEPEKCVRVGVHNVTANDGFEVEVEDTIINPNYDGMLDLKETPMTECLPKWSKSVWRKQICAGSIKEGADAGVYDGGAPIMYKHPFLERMFLAGVSSFVSHKDEKTNSVHTRVSRYLKWIMRKTKDATYCD</sequence>
<feature type="compositionally biased region" description="Basic and acidic residues" evidence="1">
    <location>
        <begin position="130"/>
        <end position="144"/>
    </location>
</feature>
<feature type="compositionally biased region" description="Polar residues" evidence="1">
    <location>
        <begin position="514"/>
        <end position="544"/>
    </location>
</feature>
<feature type="compositionally biased region" description="Low complexity" evidence="1">
    <location>
        <begin position="466"/>
        <end position="479"/>
    </location>
</feature>
<evidence type="ECO:0000313" key="2">
    <source>
        <dbReference type="EMBL" id="RWS13965.1"/>
    </source>
</evidence>
<name>A0A443RFC9_9ACAR</name>
<organism evidence="2 3">
    <name type="scientific">Dinothrombium tinctorium</name>
    <dbReference type="NCBI Taxonomy" id="1965070"/>
    <lineage>
        <taxon>Eukaryota</taxon>
        <taxon>Metazoa</taxon>
        <taxon>Ecdysozoa</taxon>
        <taxon>Arthropoda</taxon>
        <taxon>Chelicerata</taxon>
        <taxon>Arachnida</taxon>
        <taxon>Acari</taxon>
        <taxon>Acariformes</taxon>
        <taxon>Trombidiformes</taxon>
        <taxon>Prostigmata</taxon>
        <taxon>Anystina</taxon>
        <taxon>Parasitengona</taxon>
        <taxon>Trombidioidea</taxon>
        <taxon>Trombidiidae</taxon>
        <taxon>Dinothrombium</taxon>
    </lineage>
</organism>
<feature type="compositionally biased region" description="Polar residues" evidence="1">
    <location>
        <begin position="409"/>
        <end position="435"/>
    </location>
</feature>
<feature type="compositionally biased region" description="Low complexity" evidence="1">
    <location>
        <begin position="224"/>
        <end position="261"/>
    </location>
</feature>
<dbReference type="Gene3D" id="2.40.10.10">
    <property type="entry name" value="Trypsin-like serine proteases"/>
    <property type="match status" value="1"/>
</dbReference>
<gene>
    <name evidence="2" type="ORF">B4U79_04855</name>
</gene>
<dbReference type="EMBL" id="NCKU01000836">
    <property type="protein sequence ID" value="RWS13965.1"/>
    <property type="molecule type" value="Genomic_DNA"/>
</dbReference>
<feature type="compositionally biased region" description="Low complexity" evidence="1">
    <location>
        <begin position="502"/>
        <end position="513"/>
    </location>
</feature>
<feature type="compositionally biased region" description="Low complexity" evidence="1">
    <location>
        <begin position="338"/>
        <end position="350"/>
    </location>
</feature>
<reference evidence="2 3" key="1">
    <citation type="journal article" date="2018" name="Gigascience">
        <title>Genomes of trombidid mites reveal novel predicted allergens and laterally-transferred genes associated with secondary metabolism.</title>
        <authorList>
            <person name="Dong X."/>
            <person name="Chaisiri K."/>
            <person name="Xia D."/>
            <person name="Armstrong S.D."/>
            <person name="Fang Y."/>
            <person name="Donnelly M.J."/>
            <person name="Kadowaki T."/>
            <person name="McGarry J.W."/>
            <person name="Darby A.C."/>
            <person name="Makepeace B.L."/>
        </authorList>
    </citation>
    <scope>NUCLEOTIDE SEQUENCE [LARGE SCALE GENOMIC DNA]</scope>
    <source>
        <strain evidence="2">UoL-WK</strain>
    </source>
</reference>
<feature type="region of interest" description="Disordered" evidence="1">
    <location>
        <begin position="77"/>
        <end position="153"/>
    </location>
</feature>